<evidence type="ECO:0008006" key="4">
    <source>
        <dbReference type="Google" id="ProtNLM"/>
    </source>
</evidence>
<comment type="caution">
    <text evidence="2">The sequence shown here is derived from an EMBL/GenBank/DDBJ whole genome shotgun (WGS) entry which is preliminary data.</text>
</comment>
<sequence>MRMDPKHQFAAQYVLSRAAAERRQKDVPGMPPPLHGGPGPSGLGSLGPMSHMGQNHPGLSSPSHSMVGHGDLSVEQTCTVSSHFLCSVLTTASSLFEGIFKFIKRNSFLL</sequence>
<organism evidence="2 3">
    <name type="scientific">Caerostris extrusa</name>
    <name type="common">Bark spider</name>
    <name type="synonym">Caerostris bankana</name>
    <dbReference type="NCBI Taxonomy" id="172846"/>
    <lineage>
        <taxon>Eukaryota</taxon>
        <taxon>Metazoa</taxon>
        <taxon>Ecdysozoa</taxon>
        <taxon>Arthropoda</taxon>
        <taxon>Chelicerata</taxon>
        <taxon>Arachnida</taxon>
        <taxon>Araneae</taxon>
        <taxon>Araneomorphae</taxon>
        <taxon>Entelegynae</taxon>
        <taxon>Araneoidea</taxon>
        <taxon>Araneidae</taxon>
        <taxon>Caerostris</taxon>
    </lineage>
</organism>
<dbReference type="Proteomes" id="UP001054945">
    <property type="component" value="Unassembled WGS sequence"/>
</dbReference>
<proteinExistence type="predicted"/>
<evidence type="ECO:0000313" key="2">
    <source>
        <dbReference type="EMBL" id="GIZ00146.1"/>
    </source>
</evidence>
<name>A0AAV4Y117_CAEEX</name>
<gene>
    <name evidence="2" type="primary">AVEN_230992_1</name>
    <name evidence="2" type="ORF">CEXT_151831</name>
</gene>
<evidence type="ECO:0000313" key="3">
    <source>
        <dbReference type="Proteomes" id="UP001054945"/>
    </source>
</evidence>
<dbReference type="EMBL" id="BPLR01018509">
    <property type="protein sequence ID" value="GIZ00146.1"/>
    <property type="molecule type" value="Genomic_DNA"/>
</dbReference>
<protein>
    <recommendedName>
        <fullName evidence="4">Dachshund</fullName>
    </recommendedName>
</protein>
<reference evidence="2 3" key="1">
    <citation type="submission" date="2021-06" db="EMBL/GenBank/DDBJ databases">
        <title>Caerostris extrusa draft genome.</title>
        <authorList>
            <person name="Kono N."/>
            <person name="Arakawa K."/>
        </authorList>
    </citation>
    <scope>NUCLEOTIDE SEQUENCE [LARGE SCALE GENOMIC DNA]</scope>
</reference>
<dbReference type="AlphaFoldDB" id="A0AAV4Y117"/>
<accession>A0AAV4Y117</accession>
<feature type="compositionally biased region" description="Gly residues" evidence="1">
    <location>
        <begin position="36"/>
        <end position="45"/>
    </location>
</feature>
<feature type="region of interest" description="Disordered" evidence="1">
    <location>
        <begin position="19"/>
        <end position="68"/>
    </location>
</feature>
<evidence type="ECO:0000256" key="1">
    <source>
        <dbReference type="SAM" id="MobiDB-lite"/>
    </source>
</evidence>
<keyword evidence="3" id="KW-1185">Reference proteome</keyword>